<keyword evidence="2 5" id="KW-0808">Transferase</keyword>
<dbReference type="InterPro" id="IPR005551">
    <property type="entry name" value="CitX"/>
</dbReference>
<evidence type="ECO:0000256" key="1">
    <source>
        <dbReference type="ARBA" id="ARBA00012524"/>
    </source>
</evidence>
<comment type="catalytic activity">
    <reaction evidence="4">
        <text>apo-[citrate lyase ACP] + 2'-(5''-triphospho-alpha-D-ribosyl)-3'-dephospho-CoA = holo-[citrate lyase ACP] + diphosphate</text>
        <dbReference type="Rhea" id="RHEA:16333"/>
        <dbReference type="Rhea" id="RHEA-COMP:10157"/>
        <dbReference type="Rhea" id="RHEA-COMP:10158"/>
        <dbReference type="ChEBI" id="CHEBI:29999"/>
        <dbReference type="ChEBI" id="CHEBI:33019"/>
        <dbReference type="ChEBI" id="CHEBI:61378"/>
        <dbReference type="ChEBI" id="CHEBI:82683"/>
        <dbReference type="EC" id="2.7.7.61"/>
    </reaction>
</comment>
<keyword evidence="6" id="KW-1185">Reference proteome</keyword>
<gene>
    <name evidence="5" type="primary">citX</name>
    <name evidence="5" type="ORF">J3A84_06800</name>
</gene>
<comment type="caution">
    <text evidence="5">The sequence shown here is derived from an EMBL/GenBank/DDBJ whole genome shotgun (WGS) entry which is preliminary data.</text>
</comment>
<evidence type="ECO:0000256" key="3">
    <source>
        <dbReference type="ARBA" id="ARBA00022695"/>
    </source>
</evidence>
<evidence type="ECO:0000256" key="4">
    <source>
        <dbReference type="ARBA" id="ARBA00048574"/>
    </source>
</evidence>
<dbReference type="GO" id="GO:0016829">
    <property type="term" value="F:lyase activity"/>
    <property type="evidence" value="ECO:0007669"/>
    <property type="project" value="UniProtKB-KW"/>
</dbReference>
<dbReference type="Proteomes" id="UP000664218">
    <property type="component" value="Unassembled WGS sequence"/>
</dbReference>
<evidence type="ECO:0000256" key="2">
    <source>
        <dbReference type="ARBA" id="ARBA00022679"/>
    </source>
</evidence>
<organism evidence="5 6">
    <name type="scientific">Proteiniclasticum aestuarii</name>
    <dbReference type="NCBI Taxonomy" id="2817862"/>
    <lineage>
        <taxon>Bacteria</taxon>
        <taxon>Bacillati</taxon>
        <taxon>Bacillota</taxon>
        <taxon>Clostridia</taxon>
        <taxon>Eubacteriales</taxon>
        <taxon>Clostridiaceae</taxon>
        <taxon>Proteiniclasticum</taxon>
    </lineage>
</organism>
<evidence type="ECO:0000313" key="6">
    <source>
        <dbReference type="Proteomes" id="UP000664218"/>
    </source>
</evidence>
<reference evidence="5" key="1">
    <citation type="submission" date="2021-03" db="EMBL/GenBank/DDBJ databases">
        <title>Proteiniclasticum marinus sp. nov., isolated from tidal flat sediment.</title>
        <authorList>
            <person name="Namirimu T."/>
            <person name="Yang J.-A."/>
            <person name="Yang S.-H."/>
            <person name="Kim Y.-J."/>
            <person name="Kwon K.K."/>
        </authorList>
    </citation>
    <scope>NUCLEOTIDE SEQUENCE</scope>
    <source>
        <strain evidence="5">SCR006</strain>
    </source>
</reference>
<protein>
    <recommendedName>
        <fullName evidence="1">citrate lyase holo-[acyl-carrier protein] synthase</fullName>
        <ecNumber evidence="1">2.7.7.61</ecNumber>
    </recommendedName>
</protein>
<dbReference type="Pfam" id="PF03802">
    <property type="entry name" value="CitX"/>
    <property type="match status" value="1"/>
</dbReference>
<sequence length="191" mass="22693">MENKKTNETFVMPVKQVHPKMTKEMYEKLVNYRVKKCETIEKLHHTYNLPVITIRANYPGILKNNETTRFVIEEIGKTFDAFFHDKMLAEETYDTPEGPTTFYVLSGDARTLKENAVFIEQNHELGRFVDIDVYDIDEEYAITRFELHYEPRKCFLCDKSAKECSQNKTHSVEELIAFMEERVKEYIRNKE</sequence>
<dbReference type="EMBL" id="JAFNJU010000004">
    <property type="protein sequence ID" value="MBO1264735.1"/>
    <property type="molecule type" value="Genomic_DNA"/>
</dbReference>
<dbReference type="GO" id="GO:0050519">
    <property type="term" value="F:holo-citrate lyase synthase activity"/>
    <property type="evidence" value="ECO:0007669"/>
    <property type="project" value="UniProtKB-EC"/>
</dbReference>
<dbReference type="NCBIfam" id="TIGR03124">
    <property type="entry name" value="citrate_citX"/>
    <property type="match status" value="1"/>
</dbReference>
<dbReference type="EC" id="2.7.7.61" evidence="1"/>
<name>A0A939KKI5_9CLOT</name>
<keyword evidence="3 5" id="KW-0548">Nucleotidyltransferase</keyword>
<keyword evidence="5" id="KW-0456">Lyase</keyword>
<proteinExistence type="predicted"/>
<dbReference type="AlphaFoldDB" id="A0A939KKI5"/>
<evidence type="ECO:0000313" key="5">
    <source>
        <dbReference type="EMBL" id="MBO1264735.1"/>
    </source>
</evidence>
<dbReference type="RefSeq" id="WP_207599251.1">
    <property type="nucleotide sequence ID" value="NZ_JAFNJU010000004.1"/>
</dbReference>
<accession>A0A939KKI5</accession>
<dbReference type="GO" id="GO:0051191">
    <property type="term" value="P:prosthetic group biosynthetic process"/>
    <property type="evidence" value="ECO:0007669"/>
    <property type="project" value="InterPro"/>
</dbReference>